<keyword evidence="8 9" id="KW-0067">ATP-binding</keyword>
<dbReference type="GO" id="GO:0005524">
    <property type="term" value="F:ATP binding"/>
    <property type="evidence" value="ECO:0007669"/>
    <property type="project" value="UniProtKB-KW"/>
</dbReference>
<dbReference type="AlphaFoldDB" id="A0A4U0XE49"/>
<evidence type="ECO:0000256" key="9">
    <source>
        <dbReference type="RuleBase" id="RU364126"/>
    </source>
</evidence>
<evidence type="ECO:0000256" key="3">
    <source>
        <dbReference type="ARBA" id="ARBA00012023"/>
    </source>
</evidence>
<name>A0A4U0XE49_9PEZI</name>
<comment type="similarity">
    <text evidence="2">Belongs to the IPK1 type 1 family.</text>
</comment>
<keyword evidence="7 9" id="KW-0418">Kinase</keyword>
<evidence type="ECO:0000256" key="1">
    <source>
        <dbReference type="ARBA" id="ARBA00003979"/>
    </source>
</evidence>
<evidence type="ECO:0000256" key="4">
    <source>
        <dbReference type="ARBA" id="ARBA00014846"/>
    </source>
</evidence>
<comment type="function">
    <text evidence="1">Has kinase activity and phosphorylates inositol-1,3,4,5,6-pentakisphosphate (Ins(1,3,4,5,6)P5) to produce 1,2,3,4,5,6-hexakisphosphate (InsP6), also known as phytate.</text>
</comment>
<keyword evidence="6 9" id="KW-0547">Nucleotide-binding</keyword>
<evidence type="ECO:0000256" key="5">
    <source>
        <dbReference type="ARBA" id="ARBA00022679"/>
    </source>
</evidence>
<evidence type="ECO:0000313" key="10">
    <source>
        <dbReference type="EMBL" id="TKA75154.1"/>
    </source>
</evidence>
<sequence>MALVRLGGAKCRLEYLSEGGANFIFRILPEERNAGDLPPRLTRKLLRLRKQSIANPEDLLSGEQEWQAIFPAKNLVQHELVDLQPGAKTIVNDLIRKAKGRPAHRMGDVWPGGTHGVLVTDMSPGQSEQLIELKPKWLAQSPDAPPQARRCRTCALRAQRAAGEGIATATDAQGSCPLDLVSDSVQSKRLAAARLTDVPRAQEFLVGEEAQFLFRTLKEYQQRWDSVGILSLDTNSDLRSLSKAMTVRDCTLFVLVKSDGEVEGRLGDLDMKGLDKLAKWRATEQGLVDGGWYMGVVDHICSLSRAK</sequence>
<evidence type="ECO:0000256" key="6">
    <source>
        <dbReference type="ARBA" id="ARBA00022741"/>
    </source>
</evidence>
<dbReference type="OrthoDB" id="272370at2759"/>
<accession>A0A4U0XE49</accession>
<comment type="caution">
    <text evidence="10">The sequence shown here is derived from an EMBL/GenBank/DDBJ whole genome shotgun (WGS) entry which is preliminary data.</text>
</comment>
<dbReference type="Proteomes" id="UP000309340">
    <property type="component" value="Unassembled WGS sequence"/>
</dbReference>
<evidence type="ECO:0000313" key="11">
    <source>
        <dbReference type="Proteomes" id="UP000309340"/>
    </source>
</evidence>
<dbReference type="STRING" id="329884.A0A4U0XE49"/>
<dbReference type="PANTHER" id="PTHR14456:SF2">
    <property type="entry name" value="INOSITOL-PENTAKISPHOSPHATE 2-KINASE"/>
    <property type="match status" value="1"/>
</dbReference>
<dbReference type="GO" id="GO:0032958">
    <property type="term" value="P:inositol phosphate biosynthetic process"/>
    <property type="evidence" value="ECO:0007669"/>
    <property type="project" value="TreeGrafter"/>
</dbReference>
<comment type="catalytic activity">
    <reaction evidence="9">
        <text>1D-myo-inositol 1,3,4,5,6-pentakisphosphate + ATP = 1D-myo-inositol hexakisphosphate + ADP + H(+)</text>
        <dbReference type="Rhea" id="RHEA:20313"/>
        <dbReference type="ChEBI" id="CHEBI:15378"/>
        <dbReference type="ChEBI" id="CHEBI:30616"/>
        <dbReference type="ChEBI" id="CHEBI:57733"/>
        <dbReference type="ChEBI" id="CHEBI:58130"/>
        <dbReference type="ChEBI" id="CHEBI:456216"/>
        <dbReference type="EC" id="2.7.1.158"/>
    </reaction>
</comment>
<dbReference type="EMBL" id="NAJQ01000202">
    <property type="protein sequence ID" value="TKA75154.1"/>
    <property type="molecule type" value="Genomic_DNA"/>
</dbReference>
<evidence type="ECO:0000256" key="8">
    <source>
        <dbReference type="ARBA" id="ARBA00022840"/>
    </source>
</evidence>
<dbReference type="EC" id="2.7.1.158" evidence="3 9"/>
<organism evidence="10 11">
    <name type="scientific">Friedmanniomyces simplex</name>
    <dbReference type="NCBI Taxonomy" id="329884"/>
    <lineage>
        <taxon>Eukaryota</taxon>
        <taxon>Fungi</taxon>
        <taxon>Dikarya</taxon>
        <taxon>Ascomycota</taxon>
        <taxon>Pezizomycotina</taxon>
        <taxon>Dothideomycetes</taxon>
        <taxon>Dothideomycetidae</taxon>
        <taxon>Mycosphaerellales</taxon>
        <taxon>Teratosphaeriaceae</taxon>
        <taxon>Friedmanniomyces</taxon>
    </lineage>
</organism>
<proteinExistence type="inferred from homology"/>
<dbReference type="InterPro" id="IPR009286">
    <property type="entry name" value="Ins_P5_2-kin"/>
</dbReference>
<protein>
    <recommendedName>
        <fullName evidence="4 9">Inositol-pentakisphosphate 2-kinase</fullName>
        <ecNumber evidence="3 9">2.7.1.158</ecNumber>
    </recommendedName>
</protein>
<evidence type="ECO:0000256" key="2">
    <source>
        <dbReference type="ARBA" id="ARBA00008305"/>
    </source>
</evidence>
<keyword evidence="5 9" id="KW-0808">Transferase</keyword>
<dbReference type="Pfam" id="PF06090">
    <property type="entry name" value="Ins_P5_2-kin"/>
    <property type="match status" value="2"/>
</dbReference>
<reference evidence="10 11" key="1">
    <citation type="submission" date="2017-03" db="EMBL/GenBank/DDBJ databases">
        <title>Genomes of endolithic fungi from Antarctica.</title>
        <authorList>
            <person name="Coleine C."/>
            <person name="Masonjones S."/>
            <person name="Stajich J.E."/>
        </authorList>
    </citation>
    <scope>NUCLEOTIDE SEQUENCE [LARGE SCALE GENOMIC DNA]</scope>
    <source>
        <strain evidence="10 11">CCFEE 5184</strain>
    </source>
</reference>
<comment type="function">
    <text evidence="9">Phosphorylates Ins(1,3,4,5,6)P5 at position 2 to form Ins(1,2,3,4,5,6)P6 (InsP6 or phytate).</text>
</comment>
<gene>
    <name evidence="10" type="ORF">B0A55_03974</name>
</gene>
<comment type="domain">
    <text evidence="9">The EXKPK motif is conserved in inositol-pentakisphosphate 2-kinases of both family 1 and 2.</text>
</comment>
<dbReference type="GO" id="GO:0005634">
    <property type="term" value="C:nucleus"/>
    <property type="evidence" value="ECO:0007669"/>
    <property type="project" value="TreeGrafter"/>
</dbReference>
<dbReference type="GO" id="GO:0035299">
    <property type="term" value="F:inositol-1,3,4,5,6-pentakisphosphate 2-kinase activity"/>
    <property type="evidence" value="ECO:0007669"/>
    <property type="project" value="UniProtKB-EC"/>
</dbReference>
<evidence type="ECO:0000256" key="7">
    <source>
        <dbReference type="ARBA" id="ARBA00022777"/>
    </source>
</evidence>
<dbReference type="PANTHER" id="PTHR14456">
    <property type="entry name" value="INOSITOL POLYPHOSPHATE KINASE 1"/>
    <property type="match status" value="1"/>
</dbReference>
<keyword evidence="11" id="KW-1185">Reference proteome</keyword>